<sequence>MGNRCCRSCRNCRWLQNYAQWKNINEPNPLRRSRLPCCCRHSGHVQMYVCCQDYSCSSCAKHYCVKSSDVRRLRQNCCCKHYYATFVNSDIVMT</sequence>
<gene>
    <name evidence="2" type="ORF">BOX15_Mlig010029g1</name>
    <name evidence="1" type="ORF">BOX15_Mlig010029g2</name>
</gene>
<dbReference type="EMBL" id="NIVC01004070">
    <property type="protein sequence ID" value="PAA48744.1"/>
    <property type="molecule type" value="Genomic_DNA"/>
</dbReference>
<accession>A0A267DL34</accession>
<evidence type="ECO:0000313" key="2">
    <source>
        <dbReference type="EMBL" id="PAA49417.1"/>
    </source>
</evidence>
<proteinExistence type="predicted"/>
<evidence type="ECO:0000313" key="1">
    <source>
        <dbReference type="EMBL" id="PAA48744.1"/>
    </source>
</evidence>
<dbReference type="AlphaFoldDB" id="A0A267DL34"/>
<protein>
    <submittedName>
        <fullName evidence="2">Uncharacterized protein</fullName>
    </submittedName>
</protein>
<evidence type="ECO:0000313" key="3">
    <source>
        <dbReference type="Proteomes" id="UP000215902"/>
    </source>
</evidence>
<keyword evidence="3" id="KW-1185">Reference proteome</keyword>
<dbReference type="Proteomes" id="UP000215902">
    <property type="component" value="Unassembled WGS sequence"/>
</dbReference>
<comment type="caution">
    <text evidence="2">The sequence shown here is derived from an EMBL/GenBank/DDBJ whole genome shotgun (WGS) entry which is preliminary data.</text>
</comment>
<name>A0A267DL34_9PLAT</name>
<organism evidence="2 3">
    <name type="scientific">Macrostomum lignano</name>
    <dbReference type="NCBI Taxonomy" id="282301"/>
    <lineage>
        <taxon>Eukaryota</taxon>
        <taxon>Metazoa</taxon>
        <taxon>Spiralia</taxon>
        <taxon>Lophotrochozoa</taxon>
        <taxon>Platyhelminthes</taxon>
        <taxon>Rhabditophora</taxon>
        <taxon>Macrostomorpha</taxon>
        <taxon>Macrostomida</taxon>
        <taxon>Macrostomidae</taxon>
        <taxon>Macrostomum</taxon>
    </lineage>
</organism>
<reference evidence="2 3" key="1">
    <citation type="submission" date="2017-06" db="EMBL/GenBank/DDBJ databases">
        <title>A platform for efficient transgenesis in Macrostomum lignano, a flatworm model organism for stem cell research.</title>
        <authorList>
            <person name="Berezikov E."/>
        </authorList>
    </citation>
    <scope>NUCLEOTIDE SEQUENCE [LARGE SCALE GENOMIC DNA]</scope>
    <source>
        <strain evidence="2">DV1</strain>
        <tissue evidence="2">Whole organism</tissue>
    </source>
</reference>
<dbReference type="EMBL" id="NIVC01003883">
    <property type="protein sequence ID" value="PAA49417.1"/>
    <property type="molecule type" value="Genomic_DNA"/>
</dbReference>